<evidence type="ECO:0000313" key="2">
    <source>
        <dbReference type="Proteomes" id="UP000281415"/>
    </source>
</evidence>
<reference evidence="2" key="1">
    <citation type="submission" date="2018-08" db="EMBL/GenBank/DDBJ databases">
        <authorList>
            <person name="Showalter R."/>
            <person name="Adat I."/>
            <person name="Raab R."/>
            <person name="Temple L."/>
        </authorList>
    </citation>
    <scope>NUCLEOTIDE SEQUENCE [LARGE SCALE GENOMIC DNA]</scope>
</reference>
<protein>
    <submittedName>
        <fullName evidence="1">Uncharacterized protein</fullName>
    </submittedName>
</protein>
<proteinExistence type="predicted"/>
<dbReference type="EMBL" id="MH752385">
    <property type="protein sequence ID" value="AYD80946.1"/>
    <property type="molecule type" value="Genomic_DNA"/>
</dbReference>
<accession>A0A386K9K5</accession>
<name>A0A386K9K5_9CAUD</name>
<keyword evidence="2" id="KW-1185">Reference proteome</keyword>
<organism evidence="1 2">
    <name type="scientific">Bacillus phage Ray17</name>
    <dbReference type="NCBI Taxonomy" id="2315627"/>
    <lineage>
        <taxon>Viruses</taxon>
        <taxon>Duplodnaviria</taxon>
        <taxon>Heunggongvirae</taxon>
        <taxon>Uroviricota</taxon>
        <taxon>Caudoviricetes</taxon>
        <taxon>Trautnerviridae</taxon>
        <taxon>Polsinellivirinae</taxon>
        <taxon>Splendidredvirus</taxon>
        <taxon>Splendidredvirus ray17</taxon>
    </lineage>
</organism>
<gene>
    <name evidence="1" type="ORF">Ray17_45</name>
</gene>
<sequence>MKVDHRTMIEMIDPVIIVSHNGNPERKLISPDKFKKNWDYFEIVPHLSLYEIWKQTMRMLALDESEQAVCIDVWEESDLSGRIYRYRGEQYSWYLQGETRGYA</sequence>
<evidence type="ECO:0000313" key="1">
    <source>
        <dbReference type="EMBL" id="AYD80946.1"/>
    </source>
</evidence>
<dbReference type="Proteomes" id="UP000281415">
    <property type="component" value="Segment"/>
</dbReference>